<dbReference type="NCBIfam" id="TIGR04076">
    <property type="entry name" value="TIGR04076 family protein"/>
    <property type="match status" value="1"/>
</dbReference>
<proteinExistence type="predicted"/>
<reference evidence="1" key="1">
    <citation type="journal article" date="2014" name="Front. Microbiol.">
        <title>High frequency of phylogenetically diverse reductive dehalogenase-homologous genes in deep subseafloor sedimentary metagenomes.</title>
        <authorList>
            <person name="Kawai M."/>
            <person name="Futagami T."/>
            <person name="Toyoda A."/>
            <person name="Takaki Y."/>
            <person name="Nishi S."/>
            <person name="Hori S."/>
            <person name="Arai W."/>
            <person name="Tsubouchi T."/>
            <person name="Morono Y."/>
            <person name="Uchiyama I."/>
            <person name="Ito T."/>
            <person name="Fujiyama A."/>
            <person name="Inagaki F."/>
            <person name="Takami H."/>
        </authorList>
    </citation>
    <scope>NUCLEOTIDE SEQUENCE</scope>
    <source>
        <strain evidence="1">Expedition CK06-06</strain>
    </source>
</reference>
<dbReference type="AlphaFoldDB" id="X1PG66"/>
<evidence type="ECO:0000313" key="1">
    <source>
        <dbReference type="EMBL" id="GAI54858.1"/>
    </source>
</evidence>
<dbReference type="EMBL" id="BARV01039183">
    <property type="protein sequence ID" value="GAI54858.1"/>
    <property type="molecule type" value="Genomic_DNA"/>
</dbReference>
<comment type="caution">
    <text evidence="1">The sequence shown here is derived from an EMBL/GenBank/DDBJ whole genome shotgun (WGS) entry which is preliminary data.</text>
</comment>
<protein>
    <recommendedName>
        <fullName evidence="2">TIGR04076 family protein</fullName>
    </recommendedName>
</protein>
<accession>X1PG66</accession>
<sequence>LEMTSQIRLIHQLVIDMHKSQGKYKIELTVKSQKGSCFFGHKVGEKIVYDGLSLKGDICASALGSLWPTIFAMHHGARFGWSLKETGSEDMTYEACPDPANPVVFEVRRIKEPLR</sequence>
<dbReference type="InterPro" id="IPR023811">
    <property type="entry name" value="CHP04076"/>
</dbReference>
<evidence type="ECO:0008006" key="2">
    <source>
        <dbReference type="Google" id="ProtNLM"/>
    </source>
</evidence>
<organism evidence="1">
    <name type="scientific">marine sediment metagenome</name>
    <dbReference type="NCBI Taxonomy" id="412755"/>
    <lineage>
        <taxon>unclassified sequences</taxon>
        <taxon>metagenomes</taxon>
        <taxon>ecological metagenomes</taxon>
    </lineage>
</organism>
<gene>
    <name evidence="1" type="ORF">S06H3_60134</name>
</gene>
<feature type="non-terminal residue" evidence="1">
    <location>
        <position position="1"/>
    </location>
</feature>
<name>X1PG66_9ZZZZ</name>